<protein>
    <submittedName>
        <fullName evidence="1">Uncharacterized protein</fullName>
    </submittedName>
</protein>
<organism evidence="1 2">
    <name type="scientific">Candidatus Obscuribacter phosphatis</name>
    <dbReference type="NCBI Taxonomy" id="1906157"/>
    <lineage>
        <taxon>Bacteria</taxon>
        <taxon>Bacillati</taxon>
        <taxon>Candidatus Melainabacteria</taxon>
        <taxon>Candidatus Obscuribacterales</taxon>
        <taxon>Candidatus Obscuribacteraceae</taxon>
        <taxon>Candidatus Obscuribacter</taxon>
    </lineage>
</organism>
<gene>
    <name evidence="1" type="ORF">J0M35_21185</name>
</gene>
<accession>A0A8J7PPU2</accession>
<dbReference type="Proteomes" id="UP000664277">
    <property type="component" value="Unassembled WGS sequence"/>
</dbReference>
<proteinExistence type="predicted"/>
<dbReference type="AlphaFoldDB" id="A0A8J7PPU2"/>
<comment type="caution">
    <text evidence="1">The sequence shown here is derived from an EMBL/GenBank/DDBJ whole genome shotgun (WGS) entry which is preliminary data.</text>
</comment>
<dbReference type="EMBL" id="JAFLCK010000064">
    <property type="protein sequence ID" value="MBN8662895.1"/>
    <property type="molecule type" value="Genomic_DNA"/>
</dbReference>
<sequence length="152" mass="17160">MAKEQPVFLDTLALALKAKYQEHYSERSDVYRRIIAAELTSGSLLKSEFRFKLFPDGQCSAPLLENGSKHFALFDSLCGRAFRSTQMPNVIPKDHEACLTVVFTADQGDFGNVDVQVKLDEKGIMKVEPSSINHMPDWNELRANVQHQKDSD</sequence>
<name>A0A8J7PPU2_9BACT</name>
<evidence type="ECO:0000313" key="1">
    <source>
        <dbReference type="EMBL" id="MBN8662895.1"/>
    </source>
</evidence>
<reference evidence="1" key="1">
    <citation type="submission" date="2021-02" db="EMBL/GenBank/DDBJ databases">
        <title>Genome-Resolved Metagenomics of a Microbial Community Performing Photosynthetic Biological Nutrient Removal.</title>
        <authorList>
            <person name="Mcdaniel E.A."/>
        </authorList>
    </citation>
    <scope>NUCLEOTIDE SEQUENCE</scope>
    <source>
        <strain evidence="1">UWPOB_OBS1</strain>
    </source>
</reference>
<evidence type="ECO:0000313" key="2">
    <source>
        <dbReference type="Proteomes" id="UP000664277"/>
    </source>
</evidence>